<accession>A0ABD6ERP5</accession>
<keyword evidence="2" id="KW-1185">Reference proteome</keyword>
<protein>
    <submittedName>
        <fullName evidence="1">Uncharacterized protein</fullName>
    </submittedName>
</protein>
<gene>
    <name evidence="1" type="ORF">AB6A40_009212</name>
</gene>
<dbReference type="Proteomes" id="UP001608902">
    <property type="component" value="Unassembled WGS sequence"/>
</dbReference>
<proteinExistence type="predicted"/>
<dbReference type="AlphaFoldDB" id="A0ABD6ERP5"/>
<sequence length="102" mass="11823">MEDIAQRIVKASSAFSMLQRCLRNTKIRSNSKLRVYRAAIRPILMYRSSAWIFTKTAEGELDAAKRRFLCRILGYKWMDEICDTELHAEVPETMHGRGATLK</sequence>
<organism evidence="1 2">
    <name type="scientific">Gnathostoma spinigerum</name>
    <dbReference type="NCBI Taxonomy" id="75299"/>
    <lineage>
        <taxon>Eukaryota</taxon>
        <taxon>Metazoa</taxon>
        <taxon>Ecdysozoa</taxon>
        <taxon>Nematoda</taxon>
        <taxon>Chromadorea</taxon>
        <taxon>Rhabditida</taxon>
        <taxon>Spirurina</taxon>
        <taxon>Gnathostomatomorpha</taxon>
        <taxon>Gnathostomatoidea</taxon>
        <taxon>Gnathostomatidae</taxon>
        <taxon>Gnathostoma</taxon>
    </lineage>
</organism>
<name>A0ABD6ERP5_9BILA</name>
<evidence type="ECO:0000313" key="2">
    <source>
        <dbReference type="Proteomes" id="UP001608902"/>
    </source>
</evidence>
<dbReference type="SUPFAM" id="SSF88688">
    <property type="entry name" value="Families 57/38 glycoside transferase middle domain"/>
    <property type="match status" value="1"/>
</dbReference>
<comment type="caution">
    <text evidence="1">The sequence shown here is derived from an EMBL/GenBank/DDBJ whole genome shotgun (WGS) entry which is preliminary data.</text>
</comment>
<dbReference type="EMBL" id="JBGFUD010009446">
    <property type="protein sequence ID" value="MFH4982503.1"/>
    <property type="molecule type" value="Genomic_DNA"/>
</dbReference>
<evidence type="ECO:0000313" key="1">
    <source>
        <dbReference type="EMBL" id="MFH4982503.1"/>
    </source>
</evidence>
<dbReference type="InterPro" id="IPR028995">
    <property type="entry name" value="Glyco_hydro_57/38_cen_sf"/>
</dbReference>
<reference evidence="1 2" key="1">
    <citation type="submission" date="2024-08" db="EMBL/GenBank/DDBJ databases">
        <title>Gnathostoma spinigerum genome.</title>
        <authorList>
            <person name="Gonzalez-Bertolin B."/>
            <person name="Monzon S."/>
            <person name="Zaballos A."/>
            <person name="Jimenez P."/>
            <person name="Dekumyoy P."/>
            <person name="Varona S."/>
            <person name="Cuesta I."/>
            <person name="Sumanam S."/>
            <person name="Adisakwattana P."/>
            <person name="Gasser R.B."/>
            <person name="Hernandez-Gonzalez A."/>
            <person name="Young N.D."/>
            <person name="Perteguer M.J."/>
        </authorList>
    </citation>
    <scope>NUCLEOTIDE SEQUENCE [LARGE SCALE GENOMIC DNA]</scope>
    <source>
        <strain evidence="1">AL3</strain>
        <tissue evidence="1">Liver</tissue>
    </source>
</reference>